<comment type="similarity">
    <text evidence="2">Belongs to the IPK1 type 1 family.</text>
</comment>
<dbReference type="GO" id="GO:0035299">
    <property type="term" value="F:inositol-1,3,4,5,6-pentakisphosphate 2-kinase activity"/>
    <property type="evidence" value="ECO:0007669"/>
    <property type="project" value="UniProtKB-EC"/>
</dbReference>
<dbReference type="HOGENOM" id="CLU_031304_2_0_1"/>
<comment type="function">
    <text evidence="1">Has kinase activity and phosphorylates inositol-1,3,4,5,6-pentakisphosphate (Ins(1,3,4,5,6)P5) to produce 1,2,3,4,5,6-hexakisphosphate (InsP6), also known as phytate.</text>
</comment>
<comment type="function">
    <text evidence="9">Phosphorylates Ins(1,3,4,5,6)P5 at position 2 to form Ins(1,2,3,4,5,6)P6 (InsP6 or phytate).</text>
</comment>
<evidence type="ECO:0000256" key="6">
    <source>
        <dbReference type="ARBA" id="ARBA00022741"/>
    </source>
</evidence>
<dbReference type="InParanoid" id="K1XKT3"/>
<evidence type="ECO:0000256" key="10">
    <source>
        <dbReference type="SAM" id="MobiDB-lite"/>
    </source>
</evidence>
<dbReference type="AlphaFoldDB" id="K1XKT3"/>
<dbReference type="InterPro" id="IPR009286">
    <property type="entry name" value="Ins_P5_2-kin"/>
</dbReference>
<evidence type="ECO:0000313" key="12">
    <source>
        <dbReference type="Proteomes" id="UP000006753"/>
    </source>
</evidence>
<comment type="domain">
    <text evidence="9">The EXKPK motif is conserved in inositol-pentakisphosphate 2-kinases of both family 1 and 2.</text>
</comment>
<keyword evidence="8 9" id="KW-0067">ATP-binding</keyword>
<gene>
    <name evidence="11" type="ORF">MBM_00301</name>
</gene>
<evidence type="ECO:0000256" key="8">
    <source>
        <dbReference type="ARBA" id="ARBA00022840"/>
    </source>
</evidence>
<evidence type="ECO:0000256" key="7">
    <source>
        <dbReference type="ARBA" id="ARBA00022777"/>
    </source>
</evidence>
<name>K1XKT3_MARBU</name>
<proteinExistence type="inferred from homology"/>
<dbReference type="EMBL" id="JH921428">
    <property type="protein sequence ID" value="EKD21188.1"/>
    <property type="molecule type" value="Genomic_DNA"/>
</dbReference>
<dbReference type="GO" id="GO:0032958">
    <property type="term" value="P:inositol phosphate biosynthetic process"/>
    <property type="evidence" value="ECO:0007669"/>
    <property type="project" value="TreeGrafter"/>
</dbReference>
<feature type="region of interest" description="Disordered" evidence="10">
    <location>
        <begin position="34"/>
        <end position="53"/>
    </location>
</feature>
<evidence type="ECO:0000256" key="9">
    <source>
        <dbReference type="RuleBase" id="RU364126"/>
    </source>
</evidence>
<protein>
    <recommendedName>
        <fullName evidence="4 9">Inositol-pentakisphosphate 2-kinase</fullName>
        <ecNumber evidence="3 9">2.7.1.158</ecNumber>
    </recommendedName>
</protein>
<evidence type="ECO:0000256" key="1">
    <source>
        <dbReference type="ARBA" id="ARBA00003979"/>
    </source>
</evidence>
<dbReference type="Proteomes" id="UP000006753">
    <property type="component" value="Unassembled WGS sequence"/>
</dbReference>
<dbReference type="GeneID" id="18756236"/>
<dbReference type="STRING" id="1072389.K1XKT3"/>
<reference evidence="11 12" key="1">
    <citation type="journal article" date="2012" name="BMC Genomics">
        <title>Sequencing the genome of Marssonina brunnea reveals fungus-poplar co-evolution.</title>
        <authorList>
            <person name="Zhu S."/>
            <person name="Cao Y.-Z."/>
            <person name="Jiang C."/>
            <person name="Tan B.-Y."/>
            <person name="Wang Z."/>
            <person name="Feng S."/>
            <person name="Zhang L."/>
            <person name="Su X.-H."/>
            <person name="Brejova B."/>
            <person name="Vinar T."/>
            <person name="Xu M."/>
            <person name="Wang M.-X."/>
            <person name="Zhang S.-G."/>
            <person name="Huang M.-R."/>
            <person name="Wu R."/>
            <person name="Zhou Y."/>
        </authorList>
    </citation>
    <scope>NUCLEOTIDE SEQUENCE [LARGE SCALE GENOMIC DNA]</scope>
    <source>
        <strain evidence="11 12">MB_m1</strain>
    </source>
</reference>
<evidence type="ECO:0000256" key="2">
    <source>
        <dbReference type="ARBA" id="ARBA00008305"/>
    </source>
</evidence>
<accession>K1XKT3</accession>
<dbReference type="GO" id="GO:0005634">
    <property type="term" value="C:nucleus"/>
    <property type="evidence" value="ECO:0007669"/>
    <property type="project" value="TreeGrafter"/>
</dbReference>
<dbReference type="eggNOG" id="ENOG502S7VH">
    <property type="taxonomic scope" value="Eukaryota"/>
</dbReference>
<keyword evidence="12" id="KW-1185">Reference proteome</keyword>
<dbReference type="EC" id="2.7.1.158" evidence="3 9"/>
<dbReference type="PANTHER" id="PTHR14456">
    <property type="entry name" value="INOSITOL POLYPHOSPHATE KINASE 1"/>
    <property type="match status" value="1"/>
</dbReference>
<dbReference type="KEGG" id="mbe:MBM_00301"/>
<evidence type="ECO:0000313" key="11">
    <source>
        <dbReference type="EMBL" id="EKD21188.1"/>
    </source>
</evidence>
<dbReference type="OMA" id="DCTMFIR"/>
<sequence length="384" mass="43263">MENSTVPILPEHTETHFLAEGAANIVYQITVKSPPSDEPRQTELEHCGAGTPPPSEIELETDSIDDSFFDNKLLRLRKDLPTTLPCAIAQDAWVRLIRPLFAESQLVYQGIVSVRAGNIISRLNKELESLPRLAKRRGVMLADDDYGLLVTAMTPASPGETIVQFKPKWLVQSPSAPSDARRCRTCAKVARKNSLIDRENDMTDVTGKPNLPHEKTFCPLKLVSGNREHIASCAKIILGPRATQAELNRFVAWLSTTTLLRRLRDCQQAMDTQGVMQPDLSNEKLLVAMTLRDCTVFVRFPDGPIRDVRRLEARIGDLDVKSPDKAKYWKDTERPLIEEGWYVNGEAIERTQKSDCLLRGSGPMWHRRGDDIETRYSAAFSRMR</sequence>
<dbReference type="PANTHER" id="PTHR14456:SF2">
    <property type="entry name" value="INOSITOL-PENTAKISPHOSPHATE 2-KINASE"/>
    <property type="match status" value="1"/>
</dbReference>
<feature type="compositionally biased region" description="Basic and acidic residues" evidence="10">
    <location>
        <begin position="35"/>
        <end position="46"/>
    </location>
</feature>
<dbReference type="OrthoDB" id="272370at2759"/>
<evidence type="ECO:0000256" key="3">
    <source>
        <dbReference type="ARBA" id="ARBA00012023"/>
    </source>
</evidence>
<comment type="catalytic activity">
    <reaction evidence="9">
        <text>1D-myo-inositol 1,3,4,5,6-pentakisphosphate + ATP = 1D-myo-inositol hexakisphosphate + ADP + H(+)</text>
        <dbReference type="Rhea" id="RHEA:20313"/>
        <dbReference type="ChEBI" id="CHEBI:15378"/>
        <dbReference type="ChEBI" id="CHEBI:30616"/>
        <dbReference type="ChEBI" id="CHEBI:57733"/>
        <dbReference type="ChEBI" id="CHEBI:58130"/>
        <dbReference type="ChEBI" id="CHEBI:456216"/>
        <dbReference type="EC" id="2.7.1.158"/>
    </reaction>
</comment>
<keyword evidence="6 9" id="KW-0547">Nucleotide-binding</keyword>
<dbReference type="GO" id="GO:0005524">
    <property type="term" value="F:ATP binding"/>
    <property type="evidence" value="ECO:0007669"/>
    <property type="project" value="UniProtKB-KW"/>
</dbReference>
<organism evidence="11 12">
    <name type="scientific">Marssonina brunnea f. sp. multigermtubi (strain MB_m1)</name>
    <name type="common">Marssonina leaf spot fungus</name>
    <dbReference type="NCBI Taxonomy" id="1072389"/>
    <lineage>
        <taxon>Eukaryota</taxon>
        <taxon>Fungi</taxon>
        <taxon>Dikarya</taxon>
        <taxon>Ascomycota</taxon>
        <taxon>Pezizomycotina</taxon>
        <taxon>Leotiomycetes</taxon>
        <taxon>Helotiales</taxon>
        <taxon>Drepanopezizaceae</taxon>
        <taxon>Drepanopeziza</taxon>
    </lineage>
</organism>
<evidence type="ECO:0000256" key="5">
    <source>
        <dbReference type="ARBA" id="ARBA00022679"/>
    </source>
</evidence>
<evidence type="ECO:0000256" key="4">
    <source>
        <dbReference type="ARBA" id="ARBA00014846"/>
    </source>
</evidence>
<keyword evidence="5 9" id="KW-0808">Transferase</keyword>
<keyword evidence="7 9" id="KW-0418">Kinase</keyword>
<dbReference type="Pfam" id="PF06090">
    <property type="entry name" value="Ins_P5_2-kin"/>
    <property type="match status" value="1"/>
</dbReference>